<evidence type="ECO:0000313" key="2">
    <source>
        <dbReference type="EMBL" id="KAG8227670.1"/>
    </source>
</evidence>
<keyword evidence="1" id="KW-1133">Transmembrane helix</keyword>
<keyword evidence="1" id="KW-0472">Membrane</keyword>
<keyword evidence="1" id="KW-0812">Transmembrane</keyword>
<comment type="caution">
    <text evidence="2">The sequence shown here is derived from an EMBL/GenBank/DDBJ whole genome shotgun (WGS) entry which is preliminary data.</text>
</comment>
<accession>A0A8K0K5J9</accession>
<evidence type="ECO:0000313" key="3">
    <source>
        <dbReference type="Proteomes" id="UP000792457"/>
    </source>
</evidence>
<gene>
    <name evidence="2" type="ORF">J437_LFUL006981</name>
</gene>
<feature type="transmembrane region" description="Helical" evidence="1">
    <location>
        <begin position="21"/>
        <end position="40"/>
    </location>
</feature>
<dbReference type="EMBL" id="KZ308333">
    <property type="protein sequence ID" value="KAG8227670.1"/>
    <property type="molecule type" value="Genomic_DNA"/>
</dbReference>
<protein>
    <submittedName>
        <fullName evidence="2">Uncharacterized protein</fullName>
    </submittedName>
</protein>
<evidence type="ECO:0000256" key="1">
    <source>
        <dbReference type="SAM" id="Phobius"/>
    </source>
</evidence>
<keyword evidence="3" id="KW-1185">Reference proteome</keyword>
<sequence>MKEFGRAHSMTKHLWKLGERRLINVGGLRAVVFLLIRTMLD</sequence>
<reference evidence="2" key="1">
    <citation type="submission" date="2013-04" db="EMBL/GenBank/DDBJ databases">
        <authorList>
            <person name="Qu J."/>
            <person name="Murali S.C."/>
            <person name="Bandaranaike D."/>
            <person name="Bellair M."/>
            <person name="Blankenburg K."/>
            <person name="Chao H."/>
            <person name="Dinh H."/>
            <person name="Doddapaneni H."/>
            <person name="Downs B."/>
            <person name="Dugan-Rocha S."/>
            <person name="Elkadiri S."/>
            <person name="Gnanaolivu R.D."/>
            <person name="Hernandez B."/>
            <person name="Javaid M."/>
            <person name="Jayaseelan J.C."/>
            <person name="Lee S."/>
            <person name="Li M."/>
            <person name="Ming W."/>
            <person name="Munidasa M."/>
            <person name="Muniz J."/>
            <person name="Nguyen L."/>
            <person name="Ongeri F."/>
            <person name="Osuji N."/>
            <person name="Pu L.-L."/>
            <person name="Puazo M."/>
            <person name="Qu C."/>
            <person name="Quiroz J."/>
            <person name="Raj R."/>
            <person name="Weissenberger G."/>
            <person name="Xin Y."/>
            <person name="Zou X."/>
            <person name="Han Y."/>
            <person name="Richards S."/>
            <person name="Worley K."/>
            <person name="Muzny D."/>
            <person name="Gibbs R."/>
        </authorList>
    </citation>
    <scope>NUCLEOTIDE SEQUENCE</scope>
    <source>
        <strain evidence="2">Sampled in the wild</strain>
    </source>
</reference>
<dbReference type="Proteomes" id="UP000792457">
    <property type="component" value="Unassembled WGS sequence"/>
</dbReference>
<proteinExistence type="predicted"/>
<dbReference type="OrthoDB" id="47730at2759"/>
<organism evidence="2 3">
    <name type="scientific">Ladona fulva</name>
    <name type="common">Scarce chaser dragonfly</name>
    <name type="synonym">Libellula fulva</name>
    <dbReference type="NCBI Taxonomy" id="123851"/>
    <lineage>
        <taxon>Eukaryota</taxon>
        <taxon>Metazoa</taxon>
        <taxon>Ecdysozoa</taxon>
        <taxon>Arthropoda</taxon>
        <taxon>Hexapoda</taxon>
        <taxon>Insecta</taxon>
        <taxon>Pterygota</taxon>
        <taxon>Palaeoptera</taxon>
        <taxon>Odonata</taxon>
        <taxon>Epiprocta</taxon>
        <taxon>Anisoptera</taxon>
        <taxon>Libelluloidea</taxon>
        <taxon>Libellulidae</taxon>
        <taxon>Ladona</taxon>
    </lineage>
</organism>
<name>A0A8K0K5J9_LADFU</name>
<reference evidence="2" key="2">
    <citation type="submission" date="2017-10" db="EMBL/GenBank/DDBJ databases">
        <title>Ladona fulva Genome sequencing and assembly.</title>
        <authorList>
            <person name="Murali S."/>
            <person name="Richards S."/>
            <person name="Bandaranaike D."/>
            <person name="Bellair M."/>
            <person name="Blankenburg K."/>
            <person name="Chao H."/>
            <person name="Dinh H."/>
            <person name="Doddapaneni H."/>
            <person name="Dugan-Rocha S."/>
            <person name="Elkadiri S."/>
            <person name="Gnanaolivu R."/>
            <person name="Hernandez B."/>
            <person name="Skinner E."/>
            <person name="Javaid M."/>
            <person name="Lee S."/>
            <person name="Li M."/>
            <person name="Ming W."/>
            <person name="Munidasa M."/>
            <person name="Muniz J."/>
            <person name="Nguyen L."/>
            <person name="Hughes D."/>
            <person name="Osuji N."/>
            <person name="Pu L.-L."/>
            <person name="Puazo M."/>
            <person name="Qu C."/>
            <person name="Quiroz J."/>
            <person name="Raj R."/>
            <person name="Weissenberger G."/>
            <person name="Xin Y."/>
            <person name="Zou X."/>
            <person name="Han Y."/>
            <person name="Worley K."/>
            <person name="Muzny D."/>
            <person name="Gibbs R."/>
        </authorList>
    </citation>
    <scope>NUCLEOTIDE SEQUENCE</scope>
    <source>
        <strain evidence="2">Sampled in the wild</strain>
    </source>
</reference>
<dbReference type="AlphaFoldDB" id="A0A8K0K5J9"/>